<name>A0A179GVZ5_PURLI</name>
<feature type="transmembrane region" description="Helical" evidence="5">
    <location>
        <begin position="355"/>
        <end position="373"/>
    </location>
</feature>
<reference evidence="7 8" key="1">
    <citation type="submission" date="2016-01" db="EMBL/GenBank/DDBJ databases">
        <title>Biosynthesis of antibiotic leucinostatins and their inhibition on Phytophthora in bio-control Purpureocillium lilacinum.</title>
        <authorList>
            <person name="Wang G."/>
            <person name="Liu Z."/>
            <person name="Lin R."/>
            <person name="Li E."/>
            <person name="Mao Z."/>
            <person name="Ling J."/>
            <person name="Yin W."/>
            <person name="Xie B."/>
        </authorList>
    </citation>
    <scope>NUCLEOTIDE SEQUENCE [LARGE SCALE GENOMIC DNA]</scope>
    <source>
        <strain evidence="7">PLBJ-1</strain>
    </source>
</reference>
<dbReference type="EMBL" id="LSBH01000003">
    <property type="protein sequence ID" value="OAQ82064.1"/>
    <property type="molecule type" value="Genomic_DNA"/>
</dbReference>
<feature type="transmembrane region" description="Helical" evidence="5">
    <location>
        <begin position="446"/>
        <end position="466"/>
    </location>
</feature>
<dbReference type="InterPro" id="IPR011701">
    <property type="entry name" value="MFS"/>
</dbReference>
<feature type="transmembrane region" description="Helical" evidence="5">
    <location>
        <begin position="71"/>
        <end position="91"/>
    </location>
</feature>
<dbReference type="SUPFAM" id="SSF103473">
    <property type="entry name" value="MFS general substrate transporter"/>
    <property type="match status" value="1"/>
</dbReference>
<feature type="domain" description="Major facilitator superfamily (MFS) profile" evidence="6">
    <location>
        <begin position="73"/>
        <end position="506"/>
    </location>
</feature>
<keyword evidence="4 5" id="KW-0472">Membrane</keyword>
<dbReference type="PANTHER" id="PTHR23502:SF60">
    <property type="entry name" value="MAJOR FACILITATOR SUPERFAMILY (MFS) PROFILE DOMAIN-CONTAINING PROTEIN-RELATED"/>
    <property type="match status" value="1"/>
</dbReference>
<keyword evidence="2 5" id="KW-0812">Transmembrane</keyword>
<evidence type="ECO:0000256" key="4">
    <source>
        <dbReference type="ARBA" id="ARBA00023136"/>
    </source>
</evidence>
<keyword evidence="3 5" id="KW-1133">Transmembrane helix</keyword>
<dbReference type="Proteomes" id="UP000078240">
    <property type="component" value="Unassembled WGS sequence"/>
</dbReference>
<organism evidence="7 8">
    <name type="scientific">Purpureocillium lilacinum</name>
    <name type="common">Paecilomyces lilacinus</name>
    <dbReference type="NCBI Taxonomy" id="33203"/>
    <lineage>
        <taxon>Eukaryota</taxon>
        <taxon>Fungi</taxon>
        <taxon>Dikarya</taxon>
        <taxon>Ascomycota</taxon>
        <taxon>Pezizomycotina</taxon>
        <taxon>Sordariomycetes</taxon>
        <taxon>Hypocreomycetidae</taxon>
        <taxon>Hypocreales</taxon>
        <taxon>Ophiocordycipitaceae</taxon>
        <taxon>Purpureocillium</taxon>
    </lineage>
</organism>
<dbReference type="InterPro" id="IPR036259">
    <property type="entry name" value="MFS_trans_sf"/>
</dbReference>
<evidence type="ECO:0000256" key="5">
    <source>
        <dbReference type="SAM" id="Phobius"/>
    </source>
</evidence>
<evidence type="ECO:0000259" key="6">
    <source>
        <dbReference type="PROSITE" id="PS50850"/>
    </source>
</evidence>
<dbReference type="Gene3D" id="1.20.1250.20">
    <property type="entry name" value="MFS general substrate transporter like domains"/>
    <property type="match status" value="1"/>
</dbReference>
<proteinExistence type="predicted"/>
<dbReference type="InterPro" id="IPR020846">
    <property type="entry name" value="MFS_dom"/>
</dbReference>
<feature type="transmembrane region" description="Helical" evidence="5">
    <location>
        <begin position="169"/>
        <end position="186"/>
    </location>
</feature>
<accession>A0A179GVZ5</accession>
<gene>
    <name evidence="7" type="ORF">VFPBJ_04648</name>
</gene>
<comment type="caution">
    <text evidence="7">The sequence shown here is derived from an EMBL/GenBank/DDBJ whole genome shotgun (WGS) entry which is preliminary data.</text>
</comment>
<feature type="transmembrane region" description="Helical" evidence="5">
    <location>
        <begin position="413"/>
        <end position="434"/>
    </location>
</feature>
<evidence type="ECO:0000256" key="2">
    <source>
        <dbReference type="ARBA" id="ARBA00022692"/>
    </source>
</evidence>
<evidence type="ECO:0000256" key="1">
    <source>
        <dbReference type="ARBA" id="ARBA00004141"/>
    </source>
</evidence>
<feature type="transmembrane region" description="Helical" evidence="5">
    <location>
        <begin position="310"/>
        <end position="335"/>
    </location>
</feature>
<evidence type="ECO:0000313" key="7">
    <source>
        <dbReference type="EMBL" id="OAQ82064.1"/>
    </source>
</evidence>
<dbReference type="GO" id="GO:0022857">
    <property type="term" value="F:transmembrane transporter activity"/>
    <property type="evidence" value="ECO:0007669"/>
    <property type="project" value="InterPro"/>
</dbReference>
<feature type="transmembrane region" description="Helical" evidence="5">
    <location>
        <begin position="252"/>
        <end position="275"/>
    </location>
</feature>
<dbReference type="PANTHER" id="PTHR23502">
    <property type="entry name" value="MAJOR FACILITATOR SUPERFAMILY"/>
    <property type="match status" value="1"/>
</dbReference>
<feature type="transmembrane region" description="Helical" evidence="5">
    <location>
        <begin position="111"/>
        <end position="128"/>
    </location>
</feature>
<comment type="subcellular location">
    <subcellularLocation>
        <location evidence="1">Membrane</location>
        <topology evidence="1">Multi-pass membrane protein</topology>
    </subcellularLocation>
</comment>
<feature type="transmembrane region" description="Helical" evidence="5">
    <location>
        <begin position="385"/>
        <end position="407"/>
    </location>
</feature>
<protein>
    <submittedName>
        <fullName evidence="7">MFS general substrate transporter</fullName>
    </submittedName>
</protein>
<evidence type="ECO:0000256" key="3">
    <source>
        <dbReference type="ARBA" id="ARBA00022989"/>
    </source>
</evidence>
<sequence length="518" mass="56545">MSKDSTTTLADQVPARDLVAARYHEAVKERQSNPDQIFYDAEDLTELDPNLVALSSATQENPRAWSVRRKWVVTLLTGTYCFLAPFASTIFAPSLPSMMADVGETDPVKGALQIAIFLLSFALAPIFLAPLSEIHGRRPILRYGNLFFAAFSLGSGFSQTTAQLSACRFLAGVGGSASMAVFGGVLSDVWPVKDRARASAILGTTLMLGPVLGPACGGWMSERASWRWTCWVPVSSQFPPPVLGLTGMTNKAMAAVGLELVSTFAFYESYIPSILTAKVKRLRKEQSNPDLYTVMDIDAAVMYLVLDPALALLSLYYAVVFGILYLIVVTFQFVFGQGYGHSPGVVGMDLITEGVGAFIGMFTTAKLLDIVYRRQIQKKEYKSETRLISAFPGAIFVSTGLFIYGFTALRTHFIVPLIGMLIFSFGMTNTYLAIQLYIIDSFDYPASAIAGLSVLRCLFAAVFPLFGPRLIDSLGVDWGMALLGFISLGLGLPFLPLIYHYGPRLRAVGKRNRTRLFG</sequence>
<feature type="transmembrane region" description="Helical" evidence="5">
    <location>
        <begin position="198"/>
        <end position="220"/>
    </location>
</feature>
<dbReference type="Pfam" id="PF07690">
    <property type="entry name" value="MFS_1"/>
    <property type="match status" value="1"/>
</dbReference>
<dbReference type="PROSITE" id="PS50850">
    <property type="entry name" value="MFS"/>
    <property type="match status" value="1"/>
</dbReference>
<evidence type="ECO:0000313" key="8">
    <source>
        <dbReference type="Proteomes" id="UP000078240"/>
    </source>
</evidence>
<feature type="transmembrane region" description="Helical" evidence="5">
    <location>
        <begin position="140"/>
        <end position="157"/>
    </location>
</feature>
<feature type="transmembrane region" description="Helical" evidence="5">
    <location>
        <begin position="478"/>
        <end position="501"/>
    </location>
</feature>
<dbReference type="AlphaFoldDB" id="A0A179GVZ5"/>
<dbReference type="GO" id="GO:0005886">
    <property type="term" value="C:plasma membrane"/>
    <property type="evidence" value="ECO:0007669"/>
    <property type="project" value="TreeGrafter"/>
</dbReference>